<dbReference type="InterPro" id="IPR015590">
    <property type="entry name" value="Aldehyde_DH_dom"/>
</dbReference>
<dbReference type="EMBL" id="JAUKUD010000006">
    <property type="protein sequence ID" value="KAK0741126.1"/>
    <property type="molecule type" value="Genomic_DNA"/>
</dbReference>
<dbReference type="AlphaFoldDB" id="A0AA40EKP2"/>
<dbReference type="Proteomes" id="UP001172155">
    <property type="component" value="Unassembled WGS sequence"/>
</dbReference>
<dbReference type="GO" id="GO:0016620">
    <property type="term" value="F:oxidoreductase activity, acting on the aldehyde or oxo group of donors, NAD or NADP as acceptor"/>
    <property type="evidence" value="ECO:0007669"/>
    <property type="project" value="InterPro"/>
</dbReference>
<keyword evidence="2" id="KW-0812">Transmembrane</keyword>
<dbReference type="PANTHER" id="PTHR43111:SF1">
    <property type="entry name" value="ALDEHYDE DEHYDROGENASE B-RELATED"/>
    <property type="match status" value="1"/>
</dbReference>
<keyword evidence="2" id="KW-1133">Transmembrane helix</keyword>
<dbReference type="Pfam" id="PF00171">
    <property type="entry name" value="Aldedh"/>
    <property type="match status" value="1"/>
</dbReference>
<evidence type="ECO:0000259" key="3">
    <source>
        <dbReference type="Pfam" id="PF00171"/>
    </source>
</evidence>
<proteinExistence type="predicted"/>
<evidence type="ECO:0000256" key="1">
    <source>
        <dbReference type="SAM" id="MobiDB-lite"/>
    </source>
</evidence>
<sequence>MDLLLPSLVDARADHPRHMQSQLAALHRALASPPHASRLCRSLVTLAPAEAEAELALALNVVRHWYDSVDVARAHDDEYAVARGRSCPRRRVAAGLVVVRRGAGVFGVVAAVAAAHGRGGGWGGAARGGGGGPGRGERRGPARRELVSAARTRAVAVVDRTADVEAAARAIVRARFGFAGQSPYAPDLVLVNEYVKKDFFEACTRFATGVFAARGGSGEREEEKEVRRVIAEAEGRKEVVSFGSDAFKLVEVLDRSTPLLKAKITGRYLPIAICSSLVDAVFSQEFENPLLAGYFFASNDSAKYLSQFLPCHLSAINHIPTQLLVGPAASLAHASDPLYRYNPDMFTEPRPQFVPPTAPPTATLRAVEEVLELKVKGGGAPANLQKLRTLAAKPLRPTGQPETLVGLDYFLSGLLVGTGVVVAGVVTGVVLGRRAWGGWRQGG</sequence>
<dbReference type="SUPFAM" id="SSF53720">
    <property type="entry name" value="ALDH-like"/>
    <property type="match status" value="1"/>
</dbReference>
<evidence type="ECO:0000313" key="4">
    <source>
        <dbReference type="EMBL" id="KAK0741126.1"/>
    </source>
</evidence>
<protein>
    <recommendedName>
        <fullName evidence="3">Aldehyde dehydrogenase domain-containing protein</fullName>
    </recommendedName>
</protein>
<keyword evidence="2" id="KW-0472">Membrane</keyword>
<keyword evidence="5" id="KW-1185">Reference proteome</keyword>
<comment type="caution">
    <text evidence="4">The sequence shown here is derived from an EMBL/GenBank/DDBJ whole genome shotgun (WGS) entry which is preliminary data.</text>
</comment>
<feature type="domain" description="Aldehyde dehydrogenase" evidence="3">
    <location>
        <begin position="155"/>
        <end position="207"/>
    </location>
</feature>
<organism evidence="4 5">
    <name type="scientific">Schizothecium vesticola</name>
    <dbReference type="NCBI Taxonomy" id="314040"/>
    <lineage>
        <taxon>Eukaryota</taxon>
        <taxon>Fungi</taxon>
        <taxon>Dikarya</taxon>
        <taxon>Ascomycota</taxon>
        <taxon>Pezizomycotina</taxon>
        <taxon>Sordariomycetes</taxon>
        <taxon>Sordariomycetidae</taxon>
        <taxon>Sordariales</taxon>
        <taxon>Schizotheciaceae</taxon>
        <taxon>Schizothecium</taxon>
    </lineage>
</organism>
<feature type="compositionally biased region" description="Gly residues" evidence="1">
    <location>
        <begin position="122"/>
        <end position="134"/>
    </location>
</feature>
<dbReference type="Gene3D" id="3.40.309.10">
    <property type="entry name" value="Aldehyde Dehydrogenase, Chain A, domain 2"/>
    <property type="match status" value="1"/>
</dbReference>
<dbReference type="InterPro" id="IPR016163">
    <property type="entry name" value="Ald_DH_C"/>
</dbReference>
<dbReference type="PANTHER" id="PTHR43111">
    <property type="entry name" value="ALDEHYDE DEHYDROGENASE B-RELATED"/>
    <property type="match status" value="1"/>
</dbReference>
<evidence type="ECO:0000313" key="5">
    <source>
        <dbReference type="Proteomes" id="UP001172155"/>
    </source>
</evidence>
<reference evidence="4" key="1">
    <citation type="submission" date="2023-06" db="EMBL/GenBank/DDBJ databases">
        <title>Genome-scale phylogeny and comparative genomics of the fungal order Sordariales.</title>
        <authorList>
            <consortium name="Lawrence Berkeley National Laboratory"/>
            <person name="Hensen N."/>
            <person name="Bonometti L."/>
            <person name="Westerberg I."/>
            <person name="Brannstrom I.O."/>
            <person name="Guillou S."/>
            <person name="Cros-Aarteil S."/>
            <person name="Calhoun S."/>
            <person name="Haridas S."/>
            <person name="Kuo A."/>
            <person name="Mondo S."/>
            <person name="Pangilinan J."/>
            <person name="Riley R."/>
            <person name="LaButti K."/>
            <person name="Andreopoulos B."/>
            <person name="Lipzen A."/>
            <person name="Chen C."/>
            <person name="Yanf M."/>
            <person name="Daum C."/>
            <person name="Ng V."/>
            <person name="Clum A."/>
            <person name="Steindorff A."/>
            <person name="Ohm R."/>
            <person name="Martin F."/>
            <person name="Silar P."/>
            <person name="Natvig D."/>
            <person name="Lalanne C."/>
            <person name="Gautier V."/>
            <person name="Ament-velasquez S.L."/>
            <person name="Kruys A."/>
            <person name="Hutchinson M.I."/>
            <person name="Powell A.J."/>
            <person name="Barry K."/>
            <person name="Miller A.N."/>
            <person name="Grigoriev I.V."/>
            <person name="Debuchy R."/>
            <person name="Gladieux P."/>
            <person name="Thoren M.H."/>
            <person name="Johannesson H."/>
        </authorList>
    </citation>
    <scope>NUCLEOTIDE SEQUENCE</scope>
    <source>
        <strain evidence="4">SMH3187-1</strain>
    </source>
</reference>
<feature type="transmembrane region" description="Helical" evidence="2">
    <location>
        <begin position="409"/>
        <end position="431"/>
    </location>
</feature>
<gene>
    <name evidence="4" type="ORF">B0T18DRAFT_472524</name>
</gene>
<accession>A0AA40EKP2</accession>
<dbReference type="InterPro" id="IPR016161">
    <property type="entry name" value="Ald_DH/histidinol_DH"/>
</dbReference>
<evidence type="ECO:0000256" key="2">
    <source>
        <dbReference type="SAM" id="Phobius"/>
    </source>
</evidence>
<name>A0AA40EKP2_9PEZI</name>
<feature type="region of interest" description="Disordered" evidence="1">
    <location>
        <begin position="122"/>
        <end position="142"/>
    </location>
</feature>